<dbReference type="Pfam" id="PF06376">
    <property type="entry name" value="AGP"/>
    <property type="match status" value="1"/>
</dbReference>
<name>A0ABD3ANA9_9GENT</name>
<sequence>MTLIIWSYLQLLPSTRESRHSKAITRQAPDLTGKLCWQKYTLCGSSKYGAQTYEHTSYLPHFAGQKKQGIICSVINFQATNNGVAIDQGIAYLLMLVALAITYIIH</sequence>
<feature type="transmembrane region" description="Helical" evidence="1">
    <location>
        <begin position="89"/>
        <end position="105"/>
    </location>
</feature>
<keyword evidence="1" id="KW-1133">Transmembrane helix</keyword>
<reference evidence="2 3" key="1">
    <citation type="submission" date="2024-11" db="EMBL/GenBank/DDBJ databases">
        <title>A near-complete genome assembly of Cinchona calisaya.</title>
        <authorList>
            <person name="Lian D.C."/>
            <person name="Zhao X.W."/>
            <person name="Wei L."/>
        </authorList>
    </citation>
    <scope>NUCLEOTIDE SEQUENCE [LARGE SCALE GENOMIC DNA]</scope>
    <source>
        <tissue evidence="2">Nenye</tissue>
    </source>
</reference>
<dbReference type="PANTHER" id="PTHR33374">
    <property type="entry name" value="ARABINOGALACTAN PROTEIN 20"/>
    <property type="match status" value="1"/>
</dbReference>
<dbReference type="EMBL" id="JBJUIK010000003">
    <property type="protein sequence ID" value="KAL3532566.1"/>
    <property type="molecule type" value="Genomic_DNA"/>
</dbReference>
<protein>
    <submittedName>
        <fullName evidence="2">Uncharacterized protein</fullName>
    </submittedName>
</protein>
<keyword evidence="3" id="KW-1185">Reference proteome</keyword>
<dbReference type="Proteomes" id="UP001630127">
    <property type="component" value="Unassembled WGS sequence"/>
</dbReference>
<evidence type="ECO:0000313" key="2">
    <source>
        <dbReference type="EMBL" id="KAL3532566.1"/>
    </source>
</evidence>
<gene>
    <name evidence="2" type="ORF">ACH5RR_006087</name>
</gene>
<keyword evidence="1" id="KW-0472">Membrane</keyword>
<comment type="caution">
    <text evidence="2">The sequence shown here is derived from an EMBL/GenBank/DDBJ whole genome shotgun (WGS) entry which is preliminary data.</text>
</comment>
<evidence type="ECO:0000256" key="1">
    <source>
        <dbReference type="SAM" id="Phobius"/>
    </source>
</evidence>
<keyword evidence="1" id="KW-0812">Transmembrane</keyword>
<evidence type="ECO:0000313" key="3">
    <source>
        <dbReference type="Proteomes" id="UP001630127"/>
    </source>
</evidence>
<proteinExistence type="predicted"/>
<dbReference type="AlphaFoldDB" id="A0ABD3ANA9"/>
<dbReference type="InterPro" id="IPR009424">
    <property type="entry name" value="AGP16/20/22/41"/>
</dbReference>
<organism evidence="2 3">
    <name type="scientific">Cinchona calisaya</name>
    <dbReference type="NCBI Taxonomy" id="153742"/>
    <lineage>
        <taxon>Eukaryota</taxon>
        <taxon>Viridiplantae</taxon>
        <taxon>Streptophyta</taxon>
        <taxon>Embryophyta</taxon>
        <taxon>Tracheophyta</taxon>
        <taxon>Spermatophyta</taxon>
        <taxon>Magnoliopsida</taxon>
        <taxon>eudicotyledons</taxon>
        <taxon>Gunneridae</taxon>
        <taxon>Pentapetalae</taxon>
        <taxon>asterids</taxon>
        <taxon>lamiids</taxon>
        <taxon>Gentianales</taxon>
        <taxon>Rubiaceae</taxon>
        <taxon>Cinchonoideae</taxon>
        <taxon>Cinchoneae</taxon>
        <taxon>Cinchona</taxon>
    </lineage>
</organism>
<accession>A0ABD3ANA9</accession>